<feature type="repeat" description="ANK" evidence="3">
    <location>
        <begin position="44"/>
        <end position="76"/>
    </location>
</feature>
<dbReference type="Pfam" id="PF00023">
    <property type="entry name" value="Ank"/>
    <property type="match status" value="1"/>
</dbReference>
<comment type="caution">
    <text evidence="4">The sequence shown here is derived from an EMBL/GenBank/DDBJ whole genome shotgun (WGS) entry which is preliminary data.</text>
</comment>
<dbReference type="AlphaFoldDB" id="A0AAX6E0A9"/>
<protein>
    <submittedName>
        <fullName evidence="4">E3 ubiquitin-protein ligase XBOS33 isoform X1</fullName>
    </submittedName>
</protein>
<dbReference type="Gene3D" id="1.25.40.20">
    <property type="entry name" value="Ankyrin repeat-containing domain"/>
    <property type="match status" value="2"/>
</dbReference>
<name>A0AAX6E0A9_IRIPA</name>
<dbReference type="InterPro" id="IPR036770">
    <property type="entry name" value="Ankyrin_rpt-contain_sf"/>
</dbReference>
<evidence type="ECO:0000313" key="4">
    <source>
        <dbReference type="EMBL" id="KAJ6797355.1"/>
    </source>
</evidence>
<accession>A0AAX6E0A9</accession>
<dbReference type="EMBL" id="JANAVB010040820">
    <property type="protein sequence ID" value="KAJ6797355.1"/>
    <property type="molecule type" value="Genomic_DNA"/>
</dbReference>
<sequence>MGNSLRCSASGERLASAARDGDIEEARALLELNPRLATYSTFAASNSPLHFASSKGHTEIVSLLLENGANANSRNFCGQTALMLACRRGHWEVVLTLLIFRSSVTTAEYLSGKTALHFAAARGHIRCIRLLAANFVPGTHCGAVGSPESTPGINSCVLALSRFVNKVADGGVTALHLAALNGDSDCVQLLADLHADVSAVTYHYGPSTKMIGRFRSFLISQTDRSSVELLIHRMMFAGPGSTPLHFAASGGNLKCCEAKSFLPEVLVG</sequence>
<keyword evidence="1" id="KW-0677">Repeat</keyword>
<dbReference type="Proteomes" id="UP001140949">
    <property type="component" value="Unassembled WGS sequence"/>
</dbReference>
<feature type="repeat" description="ANK" evidence="3">
    <location>
        <begin position="111"/>
        <end position="131"/>
    </location>
</feature>
<reference evidence="4" key="1">
    <citation type="journal article" date="2023" name="GigaByte">
        <title>Genome assembly of the bearded iris, Iris pallida Lam.</title>
        <authorList>
            <person name="Bruccoleri R.E."/>
            <person name="Oakeley E.J."/>
            <person name="Faust A.M.E."/>
            <person name="Altorfer M."/>
            <person name="Dessus-Babus S."/>
            <person name="Burckhardt D."/>
            <person name="Oertli M."/>
            <person name="Naumann U."/>
            <person name="Petersen F."/>
            <person name="Wong J."/>
        </authorList>
    </citation>
    <scope>NUCLEOTIDE SEQUENCE</scope>
    <source>
        <strain evidence="4">GSM-AAB239-AS_SAM_17_03QT</strain>
    </source>
</reference>
<dbReference type="PANTHER" id="PTHR24171">
    <property type="entry name" value="ANKYRIN REPEAT DOMAIN-CONTAINING PROTEIN 39-RELATED"/>
    <property type="match status" value="1"/>
</dbReference>
<dbReference type="PROSITE" id="PS50297">
    <property type="entry name" value="ANK_REP_REGION"/>
    <property type="match status" value="3"/>
</dbReference>
<evidence type="ECO:0000256" key="3">
    <source>
        <dbReference type="PROSITE-ProRule" id="PRU00023"/>
    </source>
</evidence>
<gene>
    <name evidence="4" type="ORF">M6B38_216755</name>
</gene>
<keyword evidence="5" id="KW-1185">Reference proteome</keyword>
<dbReference type="InterPro" id="IPR002110">
    <property type="entry name" value="Ankyrin_rpt"/>
</dbReference>
<evidence type="ECO:0000256" key="2">
    <source>
        <dbReference type="ARBA" id="ARBA00023043"/>
    </source>
</evidence>
<keyword evidence="2 3" id="KW-0040">ANK repeat</keyword>
<proteinExistence type="predicted"/>
<dbReference type="Pfam" id="PF12796">
    <property type="entry name" value="Ank_2"/>
    <property type="match status" value="2"/>
</dbReference>
<dbReference type="SUPFAM" id="SSF48403">
    <property type="entry name" value="Ankyrin repeat"/>
    <property type="match status" value="1"/>
</dbReference>
<dbReference type="SMART" id="SM00248">
    <property type="entry name" value="ANK"/>
    <property type="match status" value="4"/>
</dbReference>
<dbReference type="PROSITE" id="PS50088">
    <property type="entry name" value="ANK_REPEAT"/>
    <property type="match status" value="3"/>
</dbReference>
<evidence type="ECO:0000256" key="1">
    <source>
        <dbReference type="ARBA" id="ARBA00022737"/>
    </source>
</evidence>
<organism evidence="4 5">
    <name type="scientific">Iris pallida</name>
    <name type="common">Sweet iris</name>
    <dbReference type="NCBI Taxonomy" id="29817"/>
    <lineage>
        <taxon>Eukaryota</taxon>
        <taxon>Viridiplantae</taxon>
        <taxon>Streptophyta</taxon>
        <taxon>Embryophyta</taxon>
        <taxon>Tracheophyta</taxon>
        <taxon>Spermatophyta</taxon>
        <taxon>Magnoliopsida</taxon>
        <taxon>Liliopsida</taxon>
        <taxon>Asparagales</taxon>
        <taxon>Iridaceae</taxon>
        <taxon>Iridoideae</taxon>
        <taxon>Irideae</taxon>
        <taxon>Iris</taxon>
    </lineage>
</organism>
<evidence type="ECO:0000313" key="5">
    <source>
        <dbReference type="Proteomes" id="UP001140949"/>
    </source>
</evidence>
<dbReference type="PANTHER" id="PTHR24171:SF9">
    <property type="entry name" value="ANKYRIN REPEAT DOMAIN-CONTAINING PROTEIN 39"/>
    <property type="match status" value="1"/>
</dbReference>
<reference evidence="4" key="2">
    <citation type="submission" date="2023-04" db="EMBL/GenBank/DDBJ databases">
        <authorList>
            <person name="Bruccoleri R.E."/>
            <person name="Oakeley E.J."/>
            <person name="Faust A.-M."/>
            <person name="Dessus-Babus S."/>
            <person name="Altorfer M."/>
            <person name="Burckhardt D."/>
            <person name="Oertli M."/>
            <person name="Naumann U."/>
            <person name="Petersen F."/>
            <person name="Wong J."/>
        </authorList>
    </citation>
    <scope>NUCLEOTIDE SEQUENCE</scope>
    <source>
        <strain evidence="4">GSM-AAB239-AS_SAM_17_03QT</strain>
        <tissue evidence="4">Leaf</tissue>
    </source>
</reference>
<feature type="repeat" description="ANK" evidence="3">
    <location>
        <begin position="170"/>
        <end position="202"/>
    </location>
</feature>